<evidence type="ECO:0000259" key="2">
    <source>
        <dbReference type="Pfam" id="PF12158"/>
    </source>
</evidence>
<feature type="domain" description="DUF3592" evidence="2">
    <location>
        <begin position="78"/>
        <end position="135"/>
    </location>
</feature>
<evidence type="ECO:0000313" key="4">
    <source>
        <dbReference type="Proteomes" id="UP000279089"/>
    </source>
</evidence>
<keyword evidence="1" id="KW-0812">Transmembrane</keyword>
<evidence type="ECO:0000256" key="1">
    <source>
        <dbReference type="SAM" id="Phobius"/>
    </source>
</evidence>
<proteinExistence type="predicted"/>
<dbReference type="OrthoDB" id="2242169at2"/>
<evidence type="ECO:0000313" key="3">
    <source>
        <dbReference type="EMBL" id="RPD42827.1"/>
    </source>
</evidence>
<dbReference type="InterPro" id="IPR021994">
    <property type="entry name" value="DUF3592"/>
</dbReference>
<comment type="caution">
    <text evidence="3">The sequence shown here is derived from an EMBL/GenBank/DDBJ whole genome shotgun (WGS) entry which is preliminary data.</text>
</comment>
<reference evidence="4" key="1">
    <citation type="submission" date="2018-11" db="EMBL/GenBank/DDBJ databases">
        <title>Chitinophaga lutea sp.nov., isolate from arsenic contaminated soil.</title>
        <authorList>
            <person name="Zong Y."/>
        </authorList>
    </citation>
    <scope>NUCLEOTIDE SEQUENCE [LARGE SCALE GENOMIC DNA]</scope>
    <source>
        <strain evidence="4">YLT18</strain>
    </source>
</reference>
<sequence length="209" mass="23898">MSNKKKSGTRKKQGEKKPVEENVLDLSKMTFREKLKNIFYFLCILAGLFLVIYFIAMGALARKNEEIKKIEESNTSTTGTVISTGNMKGSYAVLEYVVDGKTYTKKQGSPSDHVQPGAHYMVLYDKGDPRECWVDYTSPLFLPDEQVEATEGEIIRKDSKKIGFAYTVKGERYEQFQRYKEGINIDKDKTYTVEYLAGKPKISIIRIDQ</sequence>
<accession>A0A3N4MLG5</accession>
<dbReference type="AlphaFoldDB" id="A0A3N4MLG5"/>
<protein>
    <recommendedName>
        <fullName evidence="2">DUF3592 domain-containing protein</fullName>
    </recommendedName>
</protein>
<organism evidence="3 4">
    <name type="scientific">Chitinophaga barathri</name>
    <dbReference type="NCBI Taxonomy" id="1647451"/>
    <lineage>
        <taxon>Bacteria</taxon>
        <taxon>Pseudomonadati</taxon>
        <taxon>Bacteroidota</taxon>
        <taxon>Chitinophagia</taxon>
        <taxon>Chitinophagales</taxon>
        <taxon>Chitinophagaceae</taxon>
        <taxon>Chitinophaga</taxon>
    </lineage>
</organism>
<name>A0A3N4MLG5_9BACT</name>
<keyword evidence="4" id="KW-1185">Reference proteome</keyword>
<dbReference type="RefSeq" id="WP_120514107.1">
    <property type="nucleotide sequence ID" value="NZ_QXZY01000001.1"/>
</dbReference>
<dbReference type="Pfam" id="PF12158">
    <property type="entry name" value="DUF3592"/>
    <property type="match status" value="1"/>
</dbReference>
<dbReference type="Proteomes" id="UP000279089">
    <property type="component" value="Unassembled WGS sequence"/>
</dbReference>
<feature type="transmembrane region" description="Helical" evidence="1">
    <location>
        <begin position="38"/>
        <end position="61"/>
    </location>
</feature>
<dbReference type="EMBL" id="RMBX01000001">
    <property type="protein sequence ID" value="RPD42827.1"/>
    <property type="molecule type" value="Genomic_DNA"/>
</dbReference>
<gene>
    <name evidence="3" type="ORF">EG028_00575</name>
</gene>
<keyword evidence="1" id="KW-0472">Membrane</keyword>
<keyword evidence="1" id="KW-1133">Transmembrane helix</keyword>